<evidence type="ECO:0000313" key="2">
    <source>
        <dbReference type="Proteomes" id="UP001596215"/>
    </source>
</evidence>
<dbReference type="Pfam" id="PF04393">
    <property type="entry name" value="DUF535"/>
    <property type="match status" value="1"/>
</dbReference>
<dbReference type="InterPro" id="IPR007488">
    <property type="entry name" value="DUF535"/>
</dbReference>
<protein>
    <submittedName>
        <fullName evidence="1">VirK/YbjX family protein</fullName>
    </submittedName>
</protein>
<dbReference type="RefSeq" id="WP_249213305.1">
    <property type="nucleotide sequence ID" value="NZ_BAAAFW010000025.1"/>
</dbReference>
<accession>A0ABW1VJK6</accession>
<dbReference type="EMBL" id="JBHSUC010000003">
    <property type="protein sequence ID" value="MFC6361304.1"/>
    <property type="molecule type" value="Genomic_DNA"/>
</dbReference>
<dbReference type="Proteomes" id="UP001596215">
    <property type="component" value="Unassembled WGS sequence"/>
</dbReference>
<reference evidence="2" key="1">
    <citation type="journal article" date="2019" name="Int. J. Syst. Evol. Microbiol.">
        <title>The Global Catalogue of Microorganisms (GCM) 10K type strain sequencing project: providing services to taxonomists for standard genome sequencing and annotation.</title>
        <authorList>
            <consortium name="The Broad Institute Genomics Platform"/>
            <consortium name="The Broad Institute Genome Sequencing Center for Infectious Disease"/>
            <person name="Wu L."/>
            <person name="Ma J."/>
        </authorList>
    </citation>
    <scope>NUCLEOTIDE SEQUENCE [LARGE SCALE GENOMIC DNA]</scope>
    <source>
        <strain evidence="2">CGMCC 4.1530</strain>
    </source>
</reference>
<dbReference type="PANTHER" id="PTHR38785:SF1">
    <property type="entry name" value="HOMOLOG OF VIRK"/>
    <property type="match status" value="1"/>
</dbReference>
<evidence type="ECO:0000313" key="1">
    <source>
        <dbReference type="EMBL" id="MFC6361304.1"/>
    </source>
</evidence>
<sequence>MSTLVTDSLRKSNTSLLWSVISSRYHPDRAWRSRPFCLKFILRCCCYPRISYRYLRALTGLDMFPGLLARQGLLPAKIHRPYLSAGLGVQQRAEAIVSHYQLLAGLVNPQLQQILGQPTGRPLLQWHSSEGQAFTLSCGPARFDREGEVMLCLSYQQQVVATITFALIRQAEKSVLFIGGLQGPGPEVPAEIIRQATRAAYGIFPKRLLMDVIFWLAAAGNIDAIQAVSENSHVFRSLRYRYSKQDKFFASYSEFWESLGGRPNLRGNYDLPLQVIRKPLEEVVSKKRAEYRRRYQLLAQLQQQFNDALGITGK</sequence>
<gene>
    <name evidence="1" type="ORF">ACFP73_04215</name>
</gene>
<organism evidence="1 2">
    <name type="scientific">Tatumella punctata</name>
    <dbReference type="NCBI Taxonomy" id="399969"/>
    <lineage>
        <taxon>Bacteria</taxon>
        <taxon>Pseudomonadati</taxon>
        <taxon>Pseudomonadota</taxon>
        <taxon>Gammaproteobacteria</taxon>
        <taxon>Enterobacterales</taxon>
        <taxon>Erwiniaceae</taxon>
        <taxon>Tatumella</taxon>
    </lineage>
</organism>
<keyword evidence="2" id="KW-1185">Reference proteome</keyword>
<proteinExistence type="predicted"/>
<comment type="caution">
    <text evidence="1">The sequence shown here is derived from an EMBL/GenBank/DDBJ whole genome shotgun (WGS) entry which is preliminary data.</text>
</comment>
<dbReference type="PANTHER" id="PTHR38785">
    <property type="entry name" value="HOMOLOG OF VIRK"/>
    <property type="match status" value="1"/>
</dbReference>
<name>A0ABW1VJK6_9GAMM</name>